<evidence type="ECO:0000313" key="4">
    <source>
        <dbReference type="Proteomes" id="UP000654345"/>
    </source>
</evidence>
<evidence type="ECO:0000313" key="3">
    <source>
        <dbReference type="EMBL" id="GHO60268.1"/>
    </source>
</evidence>
<dbReference type="RefSeq" id="WP_201376426.1">
    <property type="nucleotide sequence ID" value="NZ_BNJG01000004.1"/>
</dbReference>
<dbReference type="CDD" id="cd15482">
    <property type="entry name" value="Sialidase_non-viral"/>
    <property type="match status" value="1"/>
</dbReference>
<evidence type="ECO:0000256" key="1">
    <source>
        <dbReference type="SAM" id="SignalP"/>
    </source>
</evidence>
<reference evidence="3 4" key="1">
    <citation type="journal article" date="2021" name="Int. J. Syst. Evol. Microbiol.">
        <title>Reticulibacter mediterranei gen. nov., sp. nov., within the new family Reticulibacteraceae fam. nov., and Ktedonospora formicarum gen. nov., sp. nov., Ktedonobacter robiniae sp. nov., Dictyobacter formicarum sp. nov. and Dictyobacter arantiisoli sp. nov., belonging to the class Ktedonobacteria.</title>
        <authorList>
            <person name="Yabe S."/>
            <person name="Zheng Y."/>
            <person name="Wang C.M."/>
            <person name="Sakai Y."/>
            <person name="Abe K."/>
            <person name="Yokota A."/>
            <person name="Donadio S."/>
            <person name="Cavaletti L."/>
            <person name="Monciardini P."/>
        </authorList>
    </citation>
    <scope>NUCLEOTIDE SEQUENCE [LARGE SCALE GENOMIC DNA]</scope>
    <source>
        <strain evidence="3 4">SOSP1-30</strain>
    </source>
</reference>
<dbReference type="EMBL" id="BNJG01000004">
    <property type="protein sequence ID" value="GHO60268.1"/>
    <property type="molecule type" value="Genomic_DNA"/>
</dbReference>
<dbReference type="SUPFAM" id="SSF110296">
    <property type="entry name" value="Oligoxyloglucan reducing end-specific cellobiohydrolase"/>
    <property type="match status" value="2"/>
</dbReference>
<comment type="caution">
    <text evidence="3">The sequence shown here is derived from an EMBL/GenBank/DDBJ whole genome shotgun (WGS) entry which is preliminary data.</text>
</comment>
<accession>A0ABQ3V5Q3</accession>
<dbReference type="PANTHER" id="PTHR47199">
    <property type="entry name" value="PHOTOSYSTEM II STABILITY/ASSEMBLY FACTOR HCF136, CHLOROPLASTIC"/>
    <property type="match status" value="1"/>
</dbReference>
<feature type="domain" description="Photosynthesis system II assembly factor Ycf48/Hcf136-like" evidence="2">
    <location>
        <begin position="55"/>
        <end position="191"/>
    </location>
</feature>
<dbReference type="PANTHER" id="PTHR47199:SF2">
    <property type="entry name" value="PHOTOSYSTEM II STABILITY_ASSEMBLY FACTOR HCF136, CHLOROPLASTIC"/>
    <property type="match status" value="1"/>
</dbReference>
<dbReference type="Proteomes" id="UP000654345">
    <property type="component" value="Unassembled WGS sequence"/>
</dbReference>
<organism evidence="3 4">
    <name type="scientific">Ktedonobacter robiniae</name>
    <dbReference type="NCBI Taxonomy" id="2778365"/>
    <lineage>
        <taxon>Bacteria</taxon>
        <taxon>Bacillati</taxon>
        <taxon>Chloroflexota</taxon>
        <taxon>Ktedonobacteria</taxon>
        <taxon>Ktedonobacterales</taxon>
        <taxon>Ktedonobacteraceae</taxon>
        <taxon>Ktedonobacter</taxon>
    </lineage>
</organism>
<dbReference type="InterPro" id="IPR028203">
    <property type="entry name" value="PSII_CF48-like_dom"/>
</dbReference>
<evidence type="ECO:0000259" key="2">
    <source>
        <dbReference type="Pfam" id="PF14870"/>
    </source>
</evidence>
<gene>
    <name evidence="3" type="ORF">KSB_87430</name>
</gene>
<keyword evidence="4" id="KW-1185">Reference proteome</keyword>
<feature type="signal peptide" evidence="1">
    <location>
        <begin position="1"/>
        <end position="44"/>
    </location>
</feature>
<protein>
    <recommendedName>
        <fullName evidence="2">Photosynthesis system II assembly factor Ycf48/Hcf136-like domain-containing protein</fullName>
    </recommendedName>
</protein>
<keyword evidence="1" id="KW-0732">Signal</keyword>
<name>A0ABQ3V5Q3_9CHLR</name>
<dbReference type="Pfam" id="PF14870">
    <property type="entry name" value="PSII_BNR"/>
    <property type="match status" value="1"/>
</dbReference>
<proteinExistence type="predicted"/>
<sequence>MRPLFTGSRWRITAWQARFSCIALLAVCLMIGAFLAPSIANAQAAPTATHQIQLAGLTMIDQQHGWAFDESHTHIYATHQGPEHWRDVTPSQFKATNMFVTTSFFPDARHGYIGALQDQTQILLSTQDSGQTWQTTSFTLSTPGGPYYFYQINFLDSQHGWLAFSAQGSHPGSSEIALLRTSNGGKTWETLLNTVDNPASLVRPYGQSIHFTFATPQQGWVTGIWLSGEVYLYSTHDGGKTWSKDNIAPIKGGNSVYFTQGYGPFWQDKYTGTLFVKYDTSSGNGMSHLTAYQTQDGGKTWLLGPSSPATWYTEFTNFSFLNAREGWSFGFDGQGQFVLHHTSTGGRSWDIIHPSGLLKADADWQVLGGLTFLTPQTGWVWIKDKQNNWNLFQTNNGGHNWHALQPVAD</sequence>
<dbReference type="Gene3D" id="2.120.10.10">
    <property type="match status" value="1"/>
</dbReference>
<feature type="chain" id="PRO_5045394669" description="Photosynthesis system II assembly factor Ycf48/Hcf136-like domain-containing protein" evidence="1">
    <location>
        <begin position="45"/>
        <end position="409"/>
    </location>
</feature>